<evidence type="ECO:0000256" key="2">
    <source>
        <dbReference type="ARBA" id="ARBA00022793"/>
    </source>
</evidence>
<evidence type="ECO:0000256" key="5">
    <source>
        <dbReference type="ARBA" id="ARBA00023115"/>
    </source>
</evidence>
<dbReference type="NCBIfam" id="TIGR03330">
    <property type="entry name" value="SAM_DCase_Bsu"/>
    <property type="match status" value="1"/>
</dbReference>
<comment type="caution">
    <text evidence="10">The sequence shown here is derived from an EMBL/GenBank/DDBJ whole genome shotgun (WGS) entry which is preliminary data.</text>
</comment>
<evidence type="ECO:0000256" key="7">
    <source>
        <dbReference type="ARBA" id="ARBA00023239"/>
    </source>
</evidence>
<sequence length="122" mass="14068">MNKSKKPFTGLHVLGEITTDEVEKLKSLNQTKKYIRNVIKKYNLHELGSFYYKFLEGGGFTGLVSLVESHISIHTWPELGYLTLDVYLCNYSKNNSSATKKIFGEIAMFFKPMKIIKRAIKR</sequence>
<keyword evidence="8" id="KW-0704">Schiff base</keyword>
<dbReference type="PANTHER" id="PTHR33866:SF2">
    <property type="entry name" value="S-ADENOSYLMETHIONINE DECARBOXYLASE PROENZYME"/>
    <property type="match status" value="1"/>
</dbReference>
<dbReference type="InterPro" id="IPR003826">
    <property type="entry name" value="AdoMetDC_fam_prok"/>
</dbReference>
<accession>A0A7V3J9X6</accession>
<keyword evidence="2" id="KW-0210">Decarboxylase</keyword>
<keyword evidence="5" id="KW-0620">Polyamine biosynthesis</keyword>
<evidence type="ECO:0000256" key="3">
    <source>
        <dbReference type="ARBA" id="ARBA00022813"/>
    </source>
</evidence>
<dbReference type="GO" id="GO:0008295">
    <property type="term" value="P:spermidine biosynthetic process"/>
    <property type="evidence" value="ECO:0007669"/>
    <property type="project" value="UniProtKB-KW"/>
</dbReference>
<evidence type="ECO:0000256" key="6">
    <source>
        <dbReference type="ARBA" id="ARBA00023145"/>
    </source>
</evidence>
<dbReference type="InterPro" id="IPR017716">
    <property type="entry name" value="S-AdoMet_deCOase_pro-enz"/>
</dbReference>
<proteinExistence type="predicted"/>
<keyword evidence="3" id="KW-0068">Autocatalytic cleavage</keyword>
<reference evidence="10" key="1">
    <citation type="journal article" date="2020" name="mSystems">
        <title>Genome- and Community-Level Interaction Insights into Carbon Utilization and Element Cycling Functions of Hydrothermarchaeota in Hydrothermal Sediment.</title>
        <authorList>
            <person name="Zhou Z."/>
            <person name="Liu Y."/>
            <person name="Xu W."/>
            <person name="Pan J."/>
            <person name="Luo Z.H."/>
            <person name="Li M."/>
        </authorList>
    </citation>
    <scope>NUCLEOTIDE SEQUENCE [LARGE SCALE GENOMIC DNA]</scope>
    <source>
        <strain evidence="10">SpSt-757</strain>
    </source>
</reference>
<keyword evidence="4" id="KW-0745">Spermidine biosynthesis</keyword>
<evidence type="ECO:0000256" key="1">
    <source>
        <dbReference type="ARBA" id="ARBA00001928"/>
    </source>
</evidence>
<keyword evidence="9" id="KW-0670">Pyruvate</keyword>
<dbReference type="InterPro" id="IPR016067">
    <property type="entry name" value="S-AdoMet_deCO2ase_core"/>
</dbReference>
<name>A0A7V3J9X6_UNCC3</name>
<evidence type="ECO:0000256" key="8">
    <source>
        <dbReference type="ARBA" id="ARBA00023270"/>
    </source>
</evidence>
<dbReference type="SUPFAM" id="SSF56276">
    <property type="entry name" value="S-adenosylmethionine decarboxylase"/>
    <property type="match status" value="1"/>
</dbReference>
<keyword evidence="7 10" id="KW-0456">Lyase</keyword>
<protein>
    <submittedName>
        <fullName evidence="10">Adenosylmethionine decarboxylase</fullName>
        <ecNumber evidence="10">4.1.1.50</ecNumber>
    </submittedName>
</protein>
<comment type="cofactor">
    <cofactor evidence="1">
        <name>pyruvate</name>
        <dbReference type="ChEBI" id="CHEBI:15361"/>
    </cofactor>
</comment>
<evidence type="ECO:0000256" key="9">
    <source>
        <dbReference type="ARBA" id="ARBA00023317"/>
    </source>
</evidence>
<gene>
    <name evidence="10" type="primary">speD</name>
    <name evidence="10" type="ORF">ENV41_02755</name>
</gene>
<dbReference type="GO" id="GO:0005829">
    <property type="term" value="C:cytosol"/>
    <property type="evidence" value="ECO:0007669"/>
    <property type="project" value="TreeGrafter"/>
</dbReference>
<evidence type="ECO:0000256" key="4">
    <source>
        <dbReference type="ARBA" id="ARBA00023066"/>
    </source>
</evidence>
<dbReference type="AlphaFoldDB" id="A0A7V3J9X6"/>
<dbReference type="Pfam" id="PF02675">
    <property type="entry name" value="AdoMet_dc"/>
    <property type="match status" value="1"/>
</dbReference>
<dbReference type="GO" id="GO:0004014">
    <property type="term" value="F:adenosylmethionine decarboxylase activity"/>
    <property type="evidence" value="ECO:0007669"/>
    <property type="project" value="UniProtKB-EC"/>
</dbReference>
<dbReference type="Gene3D" id="3.60.90.10">
    <property type="entry name" value="S-adenosylmethionine decarboxylase"/>
    <property type="match status" value="1"/>
</dbReference>
<organism evidence="10">
    <name type="scientific">candidate division CPR3 bacterium</name>
    <dbReference type="NCBI Taxonomy" id="2268181"/>
    <lineage>
        <taxon>Bacteria</taxon>
        <taxon>Bacteria division CPR3</taxon>
    </lineage>
</organism>
<dbReference type="EC" id="4.1.1.50" evidence="10"/>
<dbReference type="PANTHER" id="PTHR33866">
    <property type="entry name" value="S-ADENOSYLMETHIONINE DECARBOXYLASE PROENZYME"/>
    <property type="match status" value="1"/>
</dbReference>
<dbReference type="EMBL" id="DTGG01000087">
    <property type="protein sequence ID" value="HFZ09035.1"/>
    <property type="molecule type" value="Genomic_DNA"/>
</dbReference>
<evidence type="ECO:0000313" key="10">
    <source>
        <dbReference type="EMBL" id="HFZ09035.1"/>
    </source>
</evidence>
<keyword evidence="6" id="KW-0865">Zymogen</keyword>